<name>A0ACB8XEK7_ARCLA</name>
<organism evidence="1 2">
    <name type="scientific">Arctium lappa</name>
    <name type="common">Greater burdock</name>
    <name type="synonym">Lappa major</name>
    <dbReference type="NCBI Taxonomy" id="4217"/>
    <lineage>
        <taxon>Eukaryota</taxon>
        <taxon>Viridiplantae</taxon>
        <taxon>Streptophyta</taxon>
        <taxon>Embryophyta</taxon>
        <taxon>Tracheophyta</taxon>
        <taxon>Spermatophyta</taxon>
        <taxon>Magnoliopsida</taxon>
        <taxon>eudicotyledons</taxon>
        <taxon>Gunneridae</taxon>
        <taxon>Pentapetalae</taxon>
        <taxon>asterids</taxon>
        <taxon>campanulids</taxon>
        <taxon>Asterales</taxon>
        <taxon>Asteraceae</taxon>
        <taxon>Carduoideae</taxon>
        <taxon>Cardueae</taxon>
        <taxon>Arctiinae</taxon>
        <taxon>Arctium</taxon>
    </lineage>
</organism>
<comment type="caution">
    <text evidence="1">The sequence shown here is derived from an EMBL/GenBank/DDBJ whole genome shotgun (WGS) entry which is preliminary data.</text>
</comment>
<dbReference type="Proteomes" id="UP001055879">
    <property type="component" value="Linkage Group LG18"/>
</dbReference>
<dbReference type="EMBL" id="CM042064">
    <property type="protein sequence ID" value="KAI3665617.1"/>
    <property type="molecule type" value="Genomic_DNA"/>
</dbReference>
<accession>A0ACB8XEK7</accession>
<reference evidence="1 2" key="2">
    <citation type="journal article" date="2022" name="Mol. Ecol. Resour.">
        <title>The genomes of chicory, endive, great burdock and yacon provide insights into Asteraceae paleo-polyploidization history and plant inulin production.</title>
        <authorList>
            <person name="Fan W."/>
            <person name="Wang S."/>
            <person name="Wang H."/>
            <person name="Wang A."/>
            <person name="Jiang F."/>
            <person name="Liu H."/>
            <person name="Zhao H."/>
            <person name="Xu D."/>
            <person name="Zhang Y."/>
        </authorList>
    </citation>
    <scope>NUCLEOTIDE SEQUENCE [LARGE SCALE GENOMIC DNA]</scope>
    <source>
        <strain evidence="2">cv. Niubang</strain>
    </source>
</reference>
<sequence>MEDREKGKGQVEGSEYPSSTHLQRQTNLTKTKDFLLVKPIGIQFYNIDGSEATSKSDEQLQHPFFPPYLNTLLFLISS</sequence>
<gene>
    <name evidence="1" type="ORF">L6452_44246</name>
</gene>
<proteinExistence type="predicted"/>
<keyword evidence="2" id="KW-1185">Reference proteome</keyword>
<evidence type="ECO:0000313" key="1">
    <source>
        <dbReference type="EMBL" id="KAI3665617.1"/>
    </source>
</evidence>
<protein>
    <submittedName>
        <fullName evidence="1">Uncharacterized protein</fullName>
    </submittedName>
</protein>
<reference evidence="2" key="1">
    <citation type="journal article" date="2022" name="Mol. Ecol. Resour.">
        <title>The genomes of chicory, endive, great burdock and yacon provide insights into Asteraceae palaeo-polyploidization history and plant inulin production.</title>
        <authorList>
            <person name="Fan W."/>
            <person name="Wang S."/>
            <person name="Wang H."/>
            <person name="Wang A."/>
            <person name="Jiang F."/>
            <person name="Liu H."/>
            <person name="Zhao H."/>
            <person name="Xu D."/>
            <person name="Zhang Y."/>
        </authorList>
    </citation>
    <scope>NUCLEOTIDE SEQUENCE [LARGE SCALE GENOMIC DNA]</scope>
    <source>
        <strain evidence="2">cv. Niubang</strain>
    </source>
</reference>
<evidence type="ECO:0000313" key="2">
    <source>
        <dbReference type="Proteomes" id="UP001055879"/>
    </source>
</evidence>